<evidence type="ECO:0000256" key="8">
    <source>
        <dbReference type="ARBA" id="ARBA00023319"/>
    </source>
</evidence>
<dbReference type="InterPro" id="IPR013320">
    <property type="entry name" value="ConA-like_dom_sf"/>
</dbReference>
<dbReference type="InterPro" id="IPR013106">
    <property type="entry name" value="Ig_V-set"/>
</dbReference>
<keyword evidence="7 9" id="KW-0472">Membrane</keyword>
<dbReference type="SMART" id="SM00409">
    <property type="entry name" value="IG"/>
    <property type="match status" value="2"/>
</dbReference>
<evidence type="ECO:0000256" key="7">
    <source>
        <dbReference type="ARBA" id="ARBA00023136"/>
    </source>
</evidence>
<comment type="similarity">
    <text evidence="2">Belongs to the immunoglobulin superfamily. BTN/MOG family.</text>
</comment>
<dbReference type="InterPro" id="IPR036179">
    <property type="entry name" value="Ig-like_dom_sf"/>
</dbReference>
<dbReference type="InterPro" id="IPR043136">
    <property type="entry name" value="B30.2/SPRY_sf"/>
</dbReference>
<dbReference type="InterPro" id="IPR003877">
    <property type="entry name" value="SPRY_dom"/>
</dbReference>
<evidence type="ECO:0000313" key="12">
    <source>
        <dbReference type="EMBL" id="CAI9603996.1"/>
    </source>
</evidence>
<dbReference type="SMART" id="SM00449">
    <property type="entry name" value="SPRY"/>
    <property type="match status" value="1"/>
</dbReference>
<evidence type="ECO:0000259" key="10">
    <source>
        <dbReference type="PROSITE" id="PS50188"/>
    </source>
</evidence>
<keyword evidence="13" id="KW-1185">Reference proteome</keyword>
<dbReference type="Gene3D" id="2.60.120.920">
    <property type="match status" value="1"/>
</dbReference>
<feature type="domain" description="Ig-like" evidence="11">
    <location>
        <begin position="156"/>
        <end position="236"/>
    </location>
</feature>
<dbReference type="InterPro" id="IPR013783">
    <property type="entry name" value="Ig-like_fold"/>
</dbReference>
<gene>
    <name evidence="12" type="ORF">SPARVUS_LOCUS13403787</name>
</gene>
<dbReference type="SUPFAM" id="SSF49899">
    <property type="entry name" value="Concanavalin A-like lectins/glucanases"/>
    <property type="match status" value="1"/>
</dbReference>
<dbReference type="InterPro" id="IPR003599">
    <property type="entry name" value="Ig_sub"/>
</dbReference>
<keyword evidence="8" id="KW-0393">Immunoglobulin domain</keyword>
<dbReference type="Pfam" id="PF13765">
    <property type="entry name" value="PRY"/>
    <property type="match status" value="1"/>
</dbReference>
<dbReference type="PANTHER" id="PTHR24100:SF143">
    <property type="entry name" value="LOC100144947 PROTEIN"/>
    <property type="match status" value="1"/>
</dbReference>
<dbReference type="EMBL" id="CATNWA010017912">
    <property type="protein sequence ID" value="CAI9603996.1"/>
    <property type="molecule type" value="Genomic_DNA"/>
</dbReference>
<evidence type="ECO:0000313" key="13">
    <source>
        <dbReference type="Proteomes" id="UP001162483"/>
    </source>
</evidence>
<dbReference type="Pfam" id="PF07686">
    <property type="entry name" value="V-set"/>
    <property type="match status" value="1"/>
</dbReference>
<feature type="transmembrane region" description="Helical" evidence="9">
    <location>
        <begin position="246"/>
        <end position="269"/>
    </location>
</feature>
<keyword evidence="5 9" id="KW-1133">Transmembrane helix</keyword>
<dbReference type="Gene3D" id="2.60.40.10">
    <property type="entry name" value="Immunoglobulins"/>
    <property type="match status" value="2"/>
</dbReference>
<evidence type="ECO:0000256" key="4">
    <source>
        <dbReference type="ARBA" id="ARBA00022729"/>
    </source>
</evidence>
<evidence type="ECO:0000256" key="2">
    <source>
        <dbReference type="ARBA" id="ARBA00007591"/>
    </source>
</evidence>
<dbReference type="InterPro" id="IPR006574">
    <property type="entry name" value="PRY"/>
</dbReference>
<evidence type="ECO:0000256" key="9">
    <source>
        <dbReference type="SAM" id="Phobius"/>
    </source>
</evidence>
<keyword evidence="3 9" id="KW-0812">Transmembrane</keyword>
<feature type="domain" description="B30.2/SPRY" evidence="10">
    <location>
        <begin position="285"/>
        <end position="474"/>
    </location>
</feature>
<dbReference type="InterPro" id="IPR050504">
    <property type="entry name" value="IgSF_BTN/MOG"/>
</dbReference>
<dbReference type="PROSITE" id="PS50188">
    <property type="entry name" value="B302_SPRY"/>
    <property type="match status" value="1"/>
</dbReference>
<dbReference type="Proteomes" id="UP001162483">
    <property type="component" value="Unassembled WGS sequence"/>
</dbReference>
<comment type="caution">
    <text evidence="12">The sequence shown here is derived from an EMBL/GenBank/DDBJ whole genome shotgun (WGS) entry which is preliminary data.</text>
</comment>
<proteinExistence type="inferred from homology"/>
<evidence type="ECO:0000259" key="11">
    <source>
        <dbReference type="PROSITE" id="PS50835"/>
    </source>
</evidence>
<dbReference type="PROSITE" id="PS50835">
    <property type="entry name" value="IG_LIKE"/>
    <property type="match status" value="2"/>
</dbReference>
<dbReference type="InterPro" id="IPR001870">
    <property type="entry name" value="B30.2/SPRY"/>
</dbReference>
<accession>A0ABN9G5F2</accession>
<dbReference type="InterPro" id="IPR007110">
    <property type="entry name" value="Ig-like_dom"/>
</dbReference>
<dbReference type="PRINTS" id="PR01407">
    <property type="entry name" value="BUTYPHLNCDUF"/>
</dbReference>
<sequence length="474" mass="53452">MHGTNQYPGQRMERFFVYLALVSAATAQFLIDIQQKFMVTAVGSDILLPCTVTPPLSGVGLEVRWFHDLFHNVAFLLKDGNEDRQQQSPDYRGRAFMLAGPDKGNLSLSLRQVRLSDAGKYHCFVENTITQGSDEGIMTLTVVGLGTPPLVAVALQGSSVVLSCSSEEWFPEPTMFWVIGNEEPVPANHSAKKNTSSGLFQVQSNIHLQDASGGHVYCGLRHPVTKTETGVYVSVSDDIFPRASPWAITFWIFLIFSLCDLALLSWFFYSKQKEKERQLQARYVYAESLEREVEWRKISIIKESILFDPSTAFCGLLVSPDSRTISTTDVVQDVPQNEERFDTEPCVLCQAAFQSGTHYWETEILERNGEFWSLGIASKSVRRTGGQRECPEALIYAIRGTREGYYALYTPPVPIVFEPGRIQRVGTYLDYDQGKVSFYDVDTYRLLHTFTERFSEPVYPFYYVGPGIAFSLNP</sequence>
<name>A0ABN9G5F2_9NEOB</name>
<evidence type="ECO:0008006" key="14">
    <source>
        <dbReference type="Google" id="ProtNLM"/>
    </source>
</evidence>
<dbReference type="Pfam" id="PF22705">
    <property type="entry name" value="C2-set_3"/>
    <property type="match status" value="1"/>
</dbReference>
<keyword evidence="4" id="KW-0732">Signal</keyword>
<dbReference type="InterPro" id="IPR003879">
    <property type="entry name" value="Butyrophylin_SPRY"/>
</dbReference>
<dbReference type="InterPro" id="IPR053896">
    <property type="entry name" value="BTN3A2-like_Ig-C"/>
</dbReference>
<dbReference type="SMART" id="SM00589">
    <property type="entry name" value="PRY"/>
    <property type="match status" value="1"/>
</dbReference>
<evidence type="ECO:0000256" key="5">
    <source>
        <dbReference type="ARBA" id="ARBA00022989"/>
    </source>
</evidence>
<feature type="domain" description="Ig-like" evidence="11">
    <location>
        <begin position="43"/>
        <end position="141"/>
    </location>
</feature>
<comment type="subcellular location">
    <subcellularLocation>
        <location evidence="1">Membrane</location>
        <topology evidence="1">Single-pass type I membrane protein</topology>
    </subcellularLocation>
</comment>
<dbReference type="Pfam" id="PF00622">
    <property type="entry name" value="SPRY"/>
    <property type="match status" value="1"/>
</dbReference>
<evidence type="ECO:0000256" key="3">
    <source>
        <dbReference type="ARBA" id="ARBA00022692"/>
    </source>
</evidence>
<dbReference type="PANTHER" id="PTHR24100">
    <property type="entry name" value="BUTYROPHILIN"/>
    <property type="match status" value="1"/>
</dbReference>
<evidence type="ECO:0000256" key="1">
    <source>
        <dbReference type="ARBA" id="ARBA00004479"/>
    </source>
</evidence>
<organism evidence="12 13">
    <name type="scientific">Staurois parvus</name>
    <dbReference type="NCBI Taxonomy" id="386267"/>
    <lineage>
        <taxon>Eukaryota</taxon>
        <taxon>Metazoa</taxon>
        <taxon>Chordata</taxon>
        <taxon>Craniata</taxon>
        <taxon>Vertebrata</taxon>
        <taxon>Euteleostomi</taxon>
        <taxon>Amphibia</taxon>
        <taxon>Batrachia</taxon>
        <taxon>Anura</taxon>
        <taxon>Neobatrachia</taxon>
        <taxon>Ranoidea</taxon>
        <taxon>Ranidae</taxon>
        <taxon>Staurois</taxon>
    </lineage>
</organism>
<dbReference type="SUPFAM" id="SSF48726">
    <property type="entry name" value="Immunoglobulin"/>
    <property type="match status" value="2"/>
</dbReference>
<protein>
    <recommendedName>
        <fullName evidence="14">Butyrophilin subfamily 1 member A1-like</fullName>
    </recommendedName>
</protein>
<keyword evidence="6" id="KW-0175">Coiled coil</keyword>
<reference evidence="12" key="1">
    <citation type="submission" date="2023-05" db="EMBL/GenBank/DDBJ databases">
        <authorList>
            <person name="Stuckert A."/>
        </authorList>
    </citation>
    <scope>NUCLEOTIDE SEQUENCE</scope>
</reference>
<dbReference type="SMART" id="SM00406">
    <property type="entry name" value="IGv"/>
    <property type="match status" value="1"/>
</dbReference>
<evidence type="ECO:0000256" key="6">
    <source>
        <dbReference type="ARBA" id="ARBA00023054"/>
    </source>
</evidence>